<keyword evidence="2" id="KW-1185">Reference proteome</keyword>
<protein>
    <submittedName>
        <fullName evidence="1">Uncharacterized protein</fullName>
    </submittedName>
</protein>
<reference evidence="1" key="1">
    <citation type="submission" date="2022-03" db="EMBL/GenBank/DDBJ databases">
        <authorList>
            <person name="Martin C."/>
        </authorList>
    </citation>
    <scope>NUCLEOTIDE SEQUENCE</scope>
</reference>
<dbReference type="Pfam" id="PF07801">
    <property type="entry name" value="DUF1647"/>
    <property type="match status" value="1"/>
</dbReference>
<comment type="caution">
    <text evidence="1">The sequence shown here is derived from an EMBL/GenBank/DDBJ whole genome shotgun (WGS) entry which is preliminary data.</text>
</comment>
<accession>A0A8S4N2S1</accession>
<evidence type="ECO:0000313" key="1">
    <source>
        <dbReference type="EMBL" id="CAH1774565.1"/>
    </source>
</evidence>
<dbReference type="Proteomes" id="UP000749559">
    <property type="component" value="Unassembled WGS sequence"/>
</dbReference>
<feature type="non-terminal residue" evidence="1">
    <location>
        <position position="281"/>
    </location>
</feature>
<dbReference type="PANTHER" id="PTHR31389">
    <property type="entry name" value="LD39211P"/>
    <property type="match status" value="1"/>
</dbReference>
<proteinExistence type="predicted"/>
<gene>
    <name evidence="1" type="ORF">OFUS_LOCUS1999</name>
</gene>
<organism evidence="1 2">
    <name type="scientific">Owenia fusiformis</name>
    <name type="common">Polychaete worm</name>
    <dbReference type="NCBI Taxonomy" id="6347"/>
    <lineage>
        <taxon>Eukaryota</taxon>
        <taxon>Metazoa</taxon>
        <taxon>Spiralia</taxon>
        <taxon>Lophotrochozoa</taxon>
        <taxon>Annelida</taxon>
        <taxon>Polychaeta</taxon>
        <taxon>Sedentaria</taxon>
        <taxon>Canalipalpata</taxon>
        <taxon>Sabellida</taxon>
        <taxon>Oweniida</taxon>
        <taxon>Oweniidae</taxon>
        <taxon>Owenia</taxon>
    </lineage>
</organism>
<evidence type="ECO:0000313" key="2">
    <source>
        <dbReference type="Proteomes" id="UP000749559"/>
    </source>
</evidence>
<dbReference type="EMBL" id="CAIIXF020000001">
    <property type="protein sequence ID" value="CAH1774565.1"/>
    <property type="molecule type" value="Genomic_DNA"/>
</dbReference>
<sequence length="281" mass="33048">EEMLQRLQIPPPKSSFVELSEEMLQNFVFVTASSRNHFNESLDLIGSIQTYYPDRDIYYYDIGLEDENVAKIKTMCRVKYRQFDFEAYPPHVSIIKTYAFKPLIIKEMMTEHRVGVFWVDASIRIKTGGTETLWKKMKNGNGLVLFINKFTNRIYAVTHIDMYEFLPADEQEMRRRNEYGCGALLIYNTKFAYEHFFKWFVLCALNAECIKPDGSKKQCDEKQKDISAYRNCHRFDQSALNILISNMYNFQGSFQAEICDTKKLSVIRGETENKFELNFCV</sequence>
<dbReference type="InterPro" id="IPR012444">
    <property type="entry name" value="DUF1647"/>
</dbReference>
<dbReference type="AlphaFoldDB" id="A0A8S4N2S1"/>
<name>A0A8S4N2S1_OWEFU</name>
<dbReference type="PANTHER" id="PTHR31389:SF4">
    <property type="entry name" value="LD39211P"/>
    <property type="match status" value="1"/>
</dbReference>
<dbReference type="OrthoDB" id="5954868at2759"/>